<dbReference type="Pfam" id="PF07690">
    <property type="entry name" value="MFS_1"/>
    <property type="match status" value="1"/>
</dbReference>
<dbReference type="InterPro" id="IPR011701">
    <property type="entry name" value="MFS"/>
</dbReference>
<reference evidence="9 10" key="1">
    <citation type="journal article" date="2014" name="Appl. Environ. Microbiol.">
        <title>Genomic encyclopedia of type strains of the genus Bifidobacterium.</title>
        <authorList>
            <person name="Milani C."/>
            <person name="Lugli G.A."/>
            <person name="Duranti S."/>
            <person name="Turroni F."/>
            <person name="Bottacini F."/>
            <person name="Mangifesta M."/>
            <person name="Sanchez B."/>
            <person name="Viappiani A."/>
            <person name="Mancabelli L."/>
            <person name="Taminiau B."/>
            <person name="Delcenserie V."/>
            <person name="Barrangou R."/>
            <person name="Margolles A."/>
            <person name="van Sinderen D."/>
            <person name="Ventura M."/>
        </authorList>
    </citation>
    <scope>NUCLEOTIDE SEQUENCE [LARGE SCALE GENOMIC DNA]</scope>
    <source>
        <strain evidence="9 10">DSM 19703</strain>
    </source>
</reference>
<feature type="transmembrane region" description="Helical" evidence="7">
    <location>
        <begin position="51"/>
        <end position="69"/>
    </location>
</feature>
<dbReference type="AlphaFoldDB" id="A0A086BNN6"/>
<dbReference type="OrthoDB" id="3225586at2"/>
<dbReference type="PROSITE" id="PS50850">
    <property type="entry name" value="MFS"/>
    <property type="match status" value="1"/>
</dbReference>
<feature type="transmembrane region" description="Helical" evidence="7">
    <location>
        <begin position="284"/>
        <end position="302"/>
    </location>
</feature>
<feature type="transmembrane region" description="Helical" evidence="7">
    <location>
        <begin position="254"/>
        <end position="277"/>
    </location>
</feature>
<evidence type="ECO:0000256" key="7">
    <source>
        <dbReference type="SAM" id="Phobius"/>
    </source>
</evidence>
<keyword evidence="5 7" id="KW-1133">Transmembrane helix</keyword>
<dbReference type="InterPro" id="IPR050171">
    <property type="entry name" value="MFS_Transporters"/>
</dbReference>
<feature type="transmembrane region" description="Helical" evidence="7">
    <location>
        <begin position="76"/>
        <end position="93"/>
    </location>
</feature>
<organism evidence="9 10">
    <name type="scientific">Bifidobacterium bombi DSM 19703</name>
    <dbReference type="NCBI Taxonomy" id="1341695"/>
    <lineage>
        <taxon>Bacteria</taxon>
        <taxon>Bacillati</taxon>
        <taxon>Actinomycetota</taxon>
        <taxon>Actinomycetes</taxon>
        <taxon>Bifidobacteriales</taxon>
        <taxon>Bifidobacteriaceae</taxon>
        <taxon>Bifidobacterium</taxon>
    </lineage>
</organism>
<dbReference type="STRING" id="1341695.BBOMB_1406"/>
<keyword evidence="6 7" id="KW-0472">Membrane</keyword>
<accession>A0A086BNN6</accession>
<dbReference type="Gene3D" id="1.20.1250.20">
    <property type="entry name" value="MFS general substrate transporter like domains"/>
    <property type="match status" value="1"/>
</dbReference>
<evidence type="ECO:0000256" key="6">
    <source>
        <dbReference type="ARBA" id="ARBA00023136"/>
    </source>
</evidence>
<evidence type="ECO:0000256" key="3">
    <source>
        <dbReference type="ARBA" id="ARBA00022475"/>
    </source>
</evidence>
<dbReference type="InterPro" id="IPR020846">
    <property type="entry name" value="MFS_dom"/>
</dbReference>
<feature type="transmembrane region" description="Helical" evidence="7">
    <location>
        <begin position="142"/>
        <end position="158"/>
    </location>
</feature>
<evidence type="ECO:0000256" key="5">
    <source>
        <dbReference type="ARBA" id="ARBA00022989"/>
    </source>
</evidence>
<feature type="transmembrane region" description="Helical" evidence="7">
    <location>
        <begin position="99"/>
        <end position="121"/>
    </location>
</feature>
<dbReference type="SUPFAM" id="SSF103473">
    <property type="entry name" value="MFS general substrate transporter"/>
    <property type="match status" value="1"/>
</dbReference>
<evidence type="ECO:0000259" key="8">
    <source>
        <dbReference type="PROSITE" id="PS50850"/>
    </source>
</evidence>
<dbReference type="PANTHER" id="PTHR23517:SF3">
    <property type="entry name" value="INTEGRAL MEMBRANE TRANSPORT PROTEIN"/>
    <property type="match status" value="1"/>
</dbReference>
<proteinExistence type="predicted"/>
<comment type="subcellular location">
    <subcellularLocation>
        <location evidence="1">Cell membrane</location>
        <topology evidence="1">Multi-pass membrane protein</topology>
    </subcellularLocation>
</comment>
<feature type="transmembrane region" description="Helical" evidence="7">
    <location>
        <begin position="341"/>
        <end position="363"/>
    </location>
</feature>
<name>A0A086BNN6_9BIFI</name>
<evidence type="ECO:0000313" key="9">
    <source>
        <dbReference type="EMBL" id="KFF30550.1"/>
    </source>
</evidence>
<keyword evidence="4 7" id="KW-0812">Transmembrane</keyword>
<evidence type="ECO:0000313" key="10">
    <source>
        <dbReference type="Proteomes" id="UP000028730"/>
    </source>
</evidence>
<dbReference type="EMBL" id="ATLK01000002">
    <property type="protein sequence ID" value="KFF30550.1"/>
    <property type="molecule type" value="Genomic_DNA"/>
</dbReference>
<feature type="transmembrane region" description="Helical" evidence="7">
    <location>
        <begin position="308"/>
        <end position="329"/>
    </location>
</feature>
<keyword evidence="2" id="KW-0813">Transport</keyword>
<keyword evidence="10" id="KW-1185">Reference proteome</keyword>
<keyword evidence="3" id="KW-1003">Cell membrane</keyword>
<dbReference type="Proteomes" id="UP000028730">
    <property type="component" value="Unassembled WGS sequence"/>
</dbReference>
<comment type="caution">
    <text evidence="9">The sequence shown here is derived from an EMBL/GenBank/DDBJ whole genome shotgun (WGS) entry which is preliminary data.</text>
</comment>
<evidence type="ECO:0000256" key="4">
    <source>
        <dbReference type="ARBA" id="ARBA00022692"/>
    </source>
</evidence>
<evidence type="ECO:0000256" key="2">
    <source>
        <dbReference type="ARBA" id="ARBA00022448"/>
    </source>
</evidence>
<dbReference type="GO" id="GO:0022857">
    <property type="term" value="F:transmembrane transporter activity"/>
    <property type="evidence" value="ECO:0007669"/>
    <property type="project" value="InterPro"/>
</dbReference>
<feature type="transmembrane region" description="Helical" evidence="7">
    <location>
        <begin position="164"/>
        <end position="181"/>
    </location>
</feature>
<feature type="transmembrane region" description="Helical" evidence="7">
    <location>
        <begin position="12"/>
        <end position="31"/>
    </location>
</feature>
<dbReference type="PANTHER" id="PTHR23517">
    <property type="entry name" value="RESISTANCE PROTEIN MDTM, PUTATIVE-RELATED-RELATED"/>
    <property type="match status" value="1"/>
</dbReference>
<feature type="domain" description="Major facilitator superfamily (MFS) profile" evidence="8">
    <location>
        <begin position="9"/>
        <end position="395"/>
    </location>
</feature>
<dbReference type="RefSeq" id="WP_044088032.1">
    <property type="nucleotide sequence ID" value="NZ_ATLK01000002.1"/>
</dbReference>
<gene>
    <name evidence="9" type="ORF">BBOMB_1406</name>
</gene>
<evidence type="ECO:0000256" key="1">
    <source>
        <dbReference type="ARBA" id="ARBA00004651"/>
    </source>
</evidence>
<sequence length="405" mass="43814">MEVKSESALTKSAVLGISLILTSAPAINGALPAMRHDLNIGTSQNELLSTIPSLAVIVFIILSGFVERWLGTKKTIFISMILAGLGGIGPMFLSSYPLIFISRLLLGCGLGLYNSLAVNIISQLYQGDTRATLLGFRGSMENIGQCVLTVLAGLLLSLGWHWSYAIYLLAFPLAIFFYMVVPEPAKDDETLSVEEKTKAADSDEGNGNKIDPRMDHLHPFVWVLVLFSVFMVLDSLCSTLRFPSISVGIKGEGYNASFFLSLMPILGILAGLVFGYLNRKIGIAVLYIGIALYVVGNVLMAMSAHNFAFALIGMMIIGIPGAWCFPYIYTTIGEIMTPRMGTLATSLILIGCNIGNFISPLYMGLVGKLFGTDSLTAPFIVLAVVFALILIGLGIWNICRVMKRR</sequence>
<feature type="transmembrane region" description="Helical" evidence="7">
    <location>
        <begin position="220"/>
        <end position="242"/>
    </location>
</feature>
<dbReference type="eggNOG" id="COG2814">
    <property type="taxonomic scope" value="Bacteria"/>
</dbReference>
<dbReference type="InterPro" id="IPR036259">
    <property type="entry name" value="MFS_trans_sf"/>
</dbReference>
<feature type="transmembrane region" description="Helical" evidence="7">
    <location>
        <begin position="375"/>
        <end position="399"/>
    </location>
</feature>
<protein>
    <submittedName>
        <fullName evidence="9">Major facilitator family transporter</fullName>
    </submittedName>
</protein>
<dbReference type="GO" id="GO:0005886">
    <property type="term" value="C:plasma membrane"/>
    <property type="evidence" value="ECO:0007669"/>
    <property type="project" value="UniProtKB-SubCell"/>
</dbReference>